<accession>A0A174B2F4</accession>
<evidence type="ECO:0000256" key="5">
    <source>
        <dbReference type="ARBA" id="ARBA00022741"/>
    </source>
</evidence>
<evidence type="ECO:0000256" key="2">
    <source>
        <dbReference type="ARBA" id="ARBA00022448"/>
    </source>
</evidence>
<evidence type="ECO:0000256" key="1">
    <source>
        <dbReference type="ARBA" id="ARBA00004651"/>
    </source>
</evidence>
<dbReference type="GO" id="GO:0016887">
    <property type="term" value="F:ATP hydrolysis activity"/>
    <property type="evidence" value="ECO:0007669"/>
    <property type="project" value="InterPro"/>
</dbReference>
<keyword evidence="8 9" id="KW-0472">Membrane</keyword>
<dbReference type="SMART" id="SM00382">
    <property type="entry name" value="AAA"/>
    <property type="match status" value="1"/>
</dbReference>
<reference evidence="12 13" key="1">
    <citation type="submission" date="2015-09" db="EMBL/GenBank/DDBJ databases">
        <authorList>
            <consortium name="Pathogen Informatics"/>
        </authorList>
    </citation>
    <scope>NUCLEOTIDE SEQUENCE [LARGE SCALE GENOMIC DNA]</scope>
    <source>
        <strain evidence="12 13">2789STDY5834856</strain>
    </source>
</reference>
<keyword evidence="6" id="KW-0067">ATP-binding</keyword>
<dbReference type="GO" id="GO:0005886">
    <property type="term" value="C:plasma membrane"/>
    <property type="evidence" value="ECO:0007669"/>
    <property type="project" value="UniProtKB-SubCell"/>
</dbReference>
<keyword evidence="7 9" id="KW-1133">Transmembrane helix</keyword>
<dbReference type="InterPro" id="IPR011527">
    <property type="entry name" value="ABC1_TM_dom"/>
</dbReference>
<name>A0A174B2F4_9CLOT</name>
<evidence type="ECO:0000256" key="6">
    <source>
        <dbReference type="ARBA" id="ARBA00022840"/>
    </source>
</evidence>
<feature type="transmembrane region" description="Helical" evidence="9">
    <location>
        <begin position="280"/>
        <end position="301"/>
    </location>
</feature>
<feature type="transmembrane region" description="Helical" evidence="9">
    <location>
        <begin position="94"/>
        <end position="118"/>
    </location>
</feature>
<dbReference type="FunFam" id="3.40.50.300:FF:000287">
    <property type="entry name" value="Multidrug ABC transporter ATP-binding protein"/>
    <property type="match status" value="1"/>
</dbReference>
<dbReference type="CDD" id="cd18547">
    <property type="entry name" value="ABC_6TM_Tm288_like"/>
    <property type="match status" value="1"/>
</dbReference>
<keyword evidence="4 9" id="KW-0812">Transmembrane</keyword>
<keyword evidence="5" id="KW-0547">Nucleotide-binding</keyword>
<dbReference type="Gene3D" id="3.40.50.300">
    <property type="entry name" value="P-loop containing nucleotide triphosphate hydrolases"/>
    <property type="match status" value="1"/>
</dbReference>
<dbReference type="SUPFAM" id="SSF90123">
    <property type="entry name" value="ABC transporter transmembrane region"/>
    <property type="match status" value="1"/>
</dbReference>
<dbReference type="AlphaFoldDB" id="A0A174B2F4"/>
<sequence>MSNHKKGPMGGHGMRKVEKAKDFKGTMKKLLSYLKPYSLSIIFVFIFAVASATFSIVGPKILGNVTTEIFTGLMEKVQGITGGGIDFTSIGRTILLLLGLYLISALFSFIQSFIMTGVSQKVSYNMRKDISEKINRMPLKYFDTKTHGEVLSRVTNDVDTVSQTLNQSLSQILTSITTLIGVLIMMLSISGTMTLVALLIMPLSVGLIVGVVKKSQKYFKDQQKFLGSVNGQVEEIYSGHNIMKAFNGEERAIREFDELNEELYNSAWKSQFLSGMMMPIMSFIGNLGYVVVSILGGWLTIKNRIEVGDIQAFIQYIRSFNQPIAQTAQIANVLQSTAAAAERVFEFLDEEEETKDPVSPVSTEEIEGKVDFEHVHFGYNEDKIIINDFNAKIKPGQRVAIVGPTGAGKTTIVKLLMRFYDVNDGAILIDGHDIREFNRGELRSLFGMVLQDTWLFNGSIMENIRYSKLDATDEEVIEAAKAAHVHRFVKTLPDGYNMVLNEEASNVSQGQKQLLTIARAILADPKILILDEATSSVDTRTEVLIQKAMDNLMHGRTSFIIAHRLSTIRDADLILVMKDGDIVEQGNHEELLAKKGFYANLYNSQFEEVEA</sequence>
<dbReference type="InterPro" id="IPR003439">
    <property type="entry name" value="ABC_transporter-like_ATP-bd"/>
</dbReference>
<evidence type="ECO:0000256" key="7">
    <source>
        <dbReference type="ARBA" id="ARBA00022989"/>
    </source>
</evidence>
<protein>
    <submittedName>
        <fullName evidence="12">ABC transporter</fullName>
        <ecNumber evidence="12">3.6.3.-</ecNumber>
    </submittedName>
</protein>
<dbReference type="PROSITE" id="PS00211">
    <property type="entry name" value="ABC_TRANSPORTER_1"/>
    <property type="match status" value="1"/>
</dbReference>
<dbReference type="InterPro" id="IPR017871">
    <property type="entry name" value="ABC_transporter-like_CS"/>
</dbReference>
<comment type="subcellular location">
    <subcellularLocation>
        <location evidence="1">Cell membrane</location>
        <topology evidence="1">Multi-pass membrane protein</topology>
    </subcellularLocation>
</comment>
<dbReference type="GO" id="GO:0005524">
    <property type="term" value="F:ATP binding"/>
    <property type="evidence" value="ECO:0007669"/>
    <property type="project" value="UniProtKB-KW"/>
</dbReference>
<keyword evidence="12" id="KW-0378">Hydrolase</keyword>
<dbReference type="SUPFAM" id="SSF52540">
    <property type="entry name" value="P-loop containing nucleoside triphosphate hydrolases"/>
    <property type="match status" value="1"/>
</dbReference>
<dbReference type="OrthoDB" id="9762778at2"/>
<evidence type="ECO:0000259" key="11">
    <source>
        <dbReference type="PROSITE" id="PS50929"/>
    </source>
</evidence>
<feature type="transmembrane region" description="Helical" evidence="9">
    <location>
        <begin position="172"/>
        <end position="189"/>
    </location>
</feature>
<evidence type="ECO:0000313" key="13">
    <source>
        <dbReference type="Proteomes" id="UP000095594"/>
    </source>
</evidence>
<keyword evidence="2" id="KW-0813">Transport</keyword>
<proteinExistence type="predicted"/>
<dbReference type="InterPro" id="IPR039421">
    <property type="entry name" value="Type_1_exporter"/>
</dbReference>
<dbReference type="InterPro" id="IPR036640">
    <property type="entry name" value="ABC1_TM_sf"/>
</dbReference>
<dbReference type="Proteomes" id="UP000095594">
    <property type="component" value="Unassembled WGS sequence"/>
</dbReference>
<dbReference type="CDD" id="cd03254">
    <property type="entry name" value="ABCC_Glucan_exporter_like"/>
    <property type="match status" value="1"/>
</dbReference>
<dbReference type="PANTHER" id="PTHR43394:SF1">
    <property type="entry name" value="ATP-BINDING CASSETTE SUB-FAMILY B MEMBER 10, MITOCHONDRIAL"/>
    <property type="match status" value="1"/>
</dbReference>
<dbReference type="EC" id="3.6.3.-" evidence="12"/>
<evidence type="ECO:0000259" key="10">
    <source>
        <dbReference type="PROSITE" id="PS50893"/>
    </source>
</evidence>
<evidence type="ECO:0000313" key="12">
    <source>
        <dbReference type="EMBL" id="CUN94563.1"/>
    </source>
</evidence>
<dbReference type="EMBL" id="CYZX01000004">
    <property type="protein sequence ID" value="CUN94563.1"/>
    <property type="molecule type" value="Genomic_DNA"/>
</dbReference>
<dbReference type="FunFam" id="1.20.1560.10:FF:000011">
    <property type="entry name" value="Multidrug ABC transporter ATP-binding protein"/>
    <property type="match status" value="1"/>
</dbReference>
<dbReference type="RefSeq" id="WP_055263960.1">
    <property type="nucleotide sequence ID" value="NZ_CABIXQ010000004.1"/>
</dbReference>
<dbReference type="Pfam" id="PF00005">
    <property type="entry name" value="ABC_tran"/>
    <property type="match status" value="1"/>
</dbReference>
<feature type="transmembrane region" description="Helical" evidence="9">
    <location>
        <begin position="195"/>
        <end position="212"/>
    </location>
</feature>
<feature type="domain" description="ABC transporter" evidence="10">
    <location>
        <begin position="370"/>
        <end position="604"/>
    </location>
</feature>
<evidence type="ECO:0000256" key="8">
    <source>
        <dbReference type="ARBA" id="ARBA00023136"/>
    </source>
</evidence>
<dbReference type="InterPro" id="IPR027417">
    <property type="entry name" value="P-loop_NTPase"/>
</dbReference>
<evidence type="ECO:0000256" key="4">
    <source>
        <dbReference type="ARBA" id="ARBA00022692"/>
    </source>
</evidence>
<feature type="domain" description="ABC transmembrane type-1" evidence="11">
    <location>
        <begin position="42"/>
        <end position="336"/>
    </location>
</feature>
<dbReference type="PANTHER" id="PTHR43394">
    <property type="entry name" value="ATP-DEPENDENT PERMEASE MDL1, MITOCHONDRIAL"/>
    <property type="match status" value="1"/>
</dbReference>
<keyword evidence="3" id="KW-1003">Cell membrane</keyword>
<dbReference type="InterPro" id="IPR003593">
    <property type="entry name" value="AAA+_ATPase"/>
</dbReference>
<dbReference type="Pfam" id="PF00664">
    <property type="entry name" value="ABC_membrane"/>
    <property type="match status" value="1"/>
</dbReference>
<dbReference type="PROSITE" id="PS50893">
    <property type="entry name" value="ABC_TRANSPORTER_2"/>
    <property type="match status" value="1"/>
</dbReference>
<gene>
    <name evidence="12" type="ORF">ERS852471_00693</name>
</gene>
<feature type="transmembrane region" description="Helical" evidence="9">
    <location>
        <begin position="37"/>
        <end position="57"/>
    </location>
</feature>
<dbReference type="PROSITE" id="PS50929">
    <property type="entry name" value="ABC_TM1F"/>
    <property type="match status" value="1"/>
</dbReference>
<organism evidence="12 13">
    <name type="scientific">Clostridium disporicum</name>
    <dbReference type="NCBI Taxonomy" id="84024"/>
    <lineage>
        <taxon>Bacteria</taxon>
        <taxon>Bacillati</taxon>
        <taxon>Bacillota</taxon>
        <taxon>Clostridia</taxon>
        <taxon>Eubacteriales</taxon>
        <taxon>Clostridiaceae</taxon>
        <taxon>Clostridium</taxon>
    </lineage>
</organism>
<evidence type="ECO:0000256" key="3">
    <source>
        <dbReference type="ARBA" id="ARBA00022475"/>
    </source>
</evidence>
<evidence type="ECO:0000256" key="9">
    <source>
        <dbReference type="SAM" id="Phobius"/>
    </source>
</evidence>
<dbReference type="GO" id="GO:0015421">
    <property type="term" value="F:ABC-type oligopeptide transporter activity"/>
    <property type="evidence" value="ECO:0007669"/>
    <property type="project" value="TreeGrafter"/>
</dbReference>
<dbReference type="Gene3D" id="1.20.1560.10">
    <property type="entry name" value="ABC transporter type 1, transmembrane domain"/>
    <property type="match status" value="1"/>
</dbReference>